<feature type="domain" description="MATH" evidence="4">
    <location>
        <begin position="40"/>
        <end position="177"/>
    </location>
</feature>
<dbReference type="Gene3D" id="1.25.40.420">
    <property type="match status" value="1"/>
</dbReference>
<evidence type="ECO:0000259" key="3">
    <source>
        <dbReference type="PROSITE" id="PS50097"/>
    </source>
</evidence>
<organism evidence="5 6">
    <name type="scientific">Urochloa decumbens</name>
    <dbReference type="NCBI Taxonomy" id="240449"/>
    <lineage>
        <taxon>Eukaryota</taxon>
        <taxon>Viridiplantae</taxon>
        <taxon>Streptophyta</taxon>
        <taxon>Embryophyta</taxon>
        <taxon>Tracheophyta</taxon>
        <taxon>Spermatophyta</taxon>
        <taxon>Magnoliopsida</taxon>
        <taxon>Liliopsida</taxon>
        <taxon>Poales</taxon>
        <taxon>Poaceae</taxon>
        <taxon>PACMAD clade</taxon>
        <taxon>Panicoideae</taxon>
        <taxon>Panicodae</taxon>
        <taxon>Paniceae</taxon>
        <taxon>Melinidinae</taxon>
        <taxon>Urochloa</taxon>
    </lineage>
</organism>
<gene>
    <name evidence="5" type="ORF">URODEC1_LOCUS119878</name>
</gene>
<evidence type="ECO:0000259" key="4">
    <source>
        <dbReference type="PROSITE" id="PS50144"/>
    </source>
</evidence>
<dbReference type="Gene3D" id="3.30.710.10">
    <property type="entry name" value="Potassium Channel Kv1.1, Chain A"/>
    <property type="match status" value="1"/>
</dbReference>
<dbReference type="CDD" id="cd00121">
    <property type="entry name" value="MATH"/>
    <property type="match status" value="1"/>
</dbReference>
<dbReference type="AlphaFoldDB" id="A0ABC9GV64"/>
<comment type="pathway">
    <text evidence="1">Protein modification; protein ubiquitination.</text>
</comment>
<evidence type="ECO:0000313" key="6">
    <source>
        <dbReference type="Proteomes" id="UP001497457"/>
    </source>
</evidence>
<dbReference type="InterPro" id="IPR002083">
    <property type="entry name" value="MATH/TRAF_dom"/>
</dbReference>
<dbReference type="InterPro" id="IPR056423">
    <property type="entry name" value="BACK_BPM_SPOP"/>
</dbReference>
<feature type="domain" description="BTB" evidence="3">
    <location>
        <begin position="212"/>
        <end position="280"/>
    </location>
</feature>
<comment type="caution">
    <text evidence="5">The sequence shown here is derived from an EMBL/GenBank/DDBJ whole genome shotgun (WGS) entry which is preliminary data.</text>
</comment>
<evidence type="ECO:0000256" key="2">
    <source>
        <dbReference type="ARBA" id="ARBA00010846"/>
    </source>
</evidence>
<dbReference type="InterPro" id="IPR045005">
    <property type="entry name" value="BPM1-6"/>
</dbReference>
<dbReference type="InterPro" id="IPR000210">
    <property type="entry name" value="BTB/POZ_dom"/>
</dbReference>
<dbReference type="EMBL" id="CAXIPR030000542">
    <property type="protein sequence ID" value="CAM0146270.1"/>
    <property type="molecule type" value="Genomic_DNA"/>
</dbReference>
<dbReference type="Gene3D" id="2.60.210.10">
    <property type="entry name" value="Apoptosis, Tumor Necrosis Factor Receptor Associated Protein 2, Chain A"/>
    <property type="match status" value="1"/>
</dbReference>
<name>A0ABC9GV64_9POAL</name>
<dbReference type="PROSITE" id="PS50144">
    <property type="entry name" value="MATH"/>
    <property type="match status" value="1"/>
</dbReference>
<dbReference type="SUPFAM" id="SSF54695">
    <property type="entry name" value="POZ domain"/>
    <property type="match status" value="1"/>
</dbReference>
<dbReference type="PROSITE" id="PS50097">
    <property type="entry name" value="BTB"/>
    <property type="match status" value="1"/>
</dbReference>
<accession>A0ABC9GV64</accession>
<dbReference type="InterPro" id="IPR008974">
    <property type="entry name" value="TRAF-like"/>
</dbReference>
<evidence type="ECO:0000256" key="1">
    <source>
        <dbReference type="ARBA" id="ARBA00004906"/>
    </source>
</evidence>
<dbReference type="SMART" id="SM00225">
    <property type="entry name" value="BTB"/>
    <property type="match status" value="1"/>
</dbReference>
<dbReference type="Pfam" id="PF24570">
    <property type="entry name" value="BACK_BPM_SPOP"/>
    <property type="match status" value="1"/>
</dbReference>
<keyword evidence="6" id="KW-1185">Reference proteome</keyword>
<reference evidence="5" key="1">
    <citation type="submission" date="2024-10" db="EMBL/GenBank/DDBJ databases">
        <authorList>
            <person name="Ryan C."/>
        </authorList>
    </citation>
    <scope>NUCLEOTIDE SEQUENCE [LARGE SCALE GENOMIC DNA]</scope>
</reference>
<proteinExistence type="inferred from homology"/>
<evidence type="ECO:0000313" key="5">
    <source>
        <dbReference type="EMBL" id="CAM0146270.1"/>
    </source>
</evidence>
<dbReference type="Proteomes" id="UP001497457">
    <property type="component" value="Unassembled WGS sequence"/>
</dbReference>
<dbReference type="PANTHER" id="PTHR26379">
    <property type="entry name" value="BTB/POZ AND MATH DOMAIN-CONTAINING PROTEIN 1"/>
    <property type="match status" value="1"/>
</dbReference>
<protein>
    <submittedName>
        <fullName evidence="5">Uncharacterized protein</fullName>
    </submittedName>
</protein>
<comment type="similarity">
    <text evidence="2">Belongs to the Tdpoz family.</text>
</comment>
<dbReference type="InterPro" id="IPR011333">
    <property type="entry name" value="SKP1/BTB/POZ_sf"/>
</dbReference>
<dbReference type="Pfam" id="PF22486">
    <property type="entry name" value="MATH_2"/>
    <property type="match status" value="1"/>
</dbReference>
<dbReference type="SUPFAM" id="SSF49599">
    <property type="entry name" value="TRAF domain-like"/>
    <property type="match status" value="1"/>
</dbReference>
<sequence>MNQQVPNSNSNAIMADVHDLISGRRRPPDTTSRCLAEKVTGTHDFEVANYSLLVGRTGVGRAIKSAPFTVGGCIWTIEFYPDGQSPADCFCCMGAASAYVTLCGGGAVLPTTAIAKYTLSLLGRDGRPSRLWRRHASSATYGWPNPRSWGFNVFYLRPFLRLSGCLDGDRLRIRCKLTVFAAPRTEDTTPAPPPPPELPGHLCRALRDGRGADVTFDVAGREFRAHRAVLAARSPVFDAELLGPMATVDKDAAVRVVGVEPAIFEMLLHFVYTESLPAGGFDGYGTAVTQHLLVAADRYGLERLKLMCAEKLCKTIDVATVTTTLALADQHHCQELKNACVAFMASPKVLRAVVATDGFKHLMASCPHLVSNGSLLDGASVERK</sequence>
<dbReference type="Pfam" id="PF00651">
    <property type="entry name" value="BTB"/>
    <property type="match status" value="1"/>
</dbReference>
<dbReference type="PANTHER" id="PTHR26379:SF388">
    <property type="entry name" value="OS04G0625700 PROTEIN"/>
    <property type="match status" value="1"/>
</dbReference>